<feature type="region of interest" description="Disordered" evidence="1">
    <location>
        <begin position="1"/>
        <end position="40"/>
    </location>
</feature>
<name>A0ABQ3MX87_9PSEU</name>
<evidence type="ECO:0000313" key="2">
    <source>
        <dbReference type="EMBL" id="GHH57737.1"/>
    </source>
</evidence>
<feature type="compositionally biased region" description="Basic and acidic residues" evidence="1">
    <location>
        <begin position="9"/>
        <end position="21"/>
    </location>
</feature>
<protein>
    <submittedName>
        <fullName evidence="2">Uncharacterized protein</fullName>
    </submittedName>
</protein>
<accession>A0ABQ3MX87</accession>
<dbReference type="EMBL" id="BNAR01000018">
    <property type="protein sequence ID" value="GHH57737.1"/>
    <property type="molecule type" value="Genomic_DNA"/>
</dbReference>
<dbReference type="Proteomes" id="UP000605568">
    <property type="component" value="Unassembled WGS sequence"/>
</dbReference>
<dbReference type="RefSeq" id="WP_191304419.1">
    <property type="nucleotide sequence ID" value="NZ_BNAR01000018.1"/>
</dbReference>
<organism evidence="2 3">
    <name type="scientific">Lentzea cavernae</name>
    <dbReference type="NCBI Taxonomy" id="2020703"/>
    <lineage>
        <taxon>Bacteria</taxon>
        <taxon>Bacillati</taxon>
        <taxon>Actinomycetota</taxon>
        <taxon>Actinomycetes</taxon>
        <taxon>Pseudonocardiales</taxon>
        <taxon>Pseudonocardiaceae</taxon>
        <taxon>Lentzea</taxon>
    </lineage>
</organism>
<proteinExistence type="predicted"/>
<gene>
    <name evidence="2" type="ORF">GCM10017774_77830</name>
</gene>
<keyword evidence="3" id="KW-1185">Reference proteome</keyword>
<sequence>MSWEQLGEIAREAAKLADTERSQPPQACPNDGEPLERGKNGVLHCRFDGWTPQ</sequence>
<evidence type="ECO:0000313" key="3">
    <source>
        <dbReference type="Proteomes" id="UP000605568"/>
    </source>
</evidence>
<comment type="caution">
    <text evidence="2">The sequence shown here is derived from an EMBL/GenBank/DDBJ whole genome shotgun (WGS) entry which is preliminary data.</text>
</comment>
<evidence type="ECO:0000256" key="1">
    <source>
        <dbReference type="SAM" id="MobiDB-lite"/>
    </source>
</evidence>
<reference evidence="3" key="1">
    <citation type="journal article" date="2019" name="Int. J. Syst. Evol. Microbiol.">
        <title>The Global Catalogue of Microorganisms (GCM) 10K type strain sequencing project: providing services to taxonomists for standard genome sequencing and annotation.</title>
        <authorList>
            <consortium name="The Broad Institute Genomics Platform"/>
            <consortium name="The Broad Institute Genome Sequencing Center for Infectious Disease"/>
            <person name="Wu L."/>
            <person name="Ma J."/>
        </authorList>
    </citation>
    <scope>NUCLEOTIDE SEQUENCE [LARGE SCALE GENOMIC DNA]</scope>
    <source>
        <strain evidence="3">CGMCC 4.7367</strain>
    </source>
</reference>